<sequence length="602" mass="67349">MSISPEKLTTPPATHLRQILDSFSSTSTSSQLAISTSELADFLATLSESVAAEPENSQFENTALEVLSEIHTYISSTSSDQDVMDALSFELPKAVARFSSGSKRCIDVCESIFDKFITTCSPRDMLSILCEALGCDVTMCKSCRYYAFIFSGIAKVFPFIKRRHFEHVKTAVPGVLNILSSISMETDHEDADVEDLFNKTVEIASSIHTICVKLEEEDNEKIRALFGLTILQITALTSVCLGNAISRCFPLVLKLFHYLQYCQLSYLNLIAGADVDKLTSIVLEGVDDEEDFMVCFSHVNLGAALAVVWGQMSDEVPLAVEMDLAKVKDELRSHQTERWQAVGLLRHIFLCANLSWIIKKYAIRFVLDIMKGAVPNNSHVEHEDNSICMLSLCASLQAVQMVIMYASDRVTGKMAFDAFKMVLADVPARHRFDILVSLIKHSDSSSMIAILLDCFREEMHKESCQRVANGNGISDVKYLEYQNNVFWSVETLELVELILKPPQGGPPILPEDSDAVLSALNLYRYMLITESRGKTNYTGALSKENLQKSYKEWLLPLRVLVRSVAAESERDHDHVDSEALCALNPVELVLHRCIELIEDYMR</sequence>
<reference evidence="1" key="2">
    <citation type="submission" date="2022-03" db="EMBL/GenBank/DDBJ databases">
        <title>Draft title - Genomic analysis of global carrot germplasm unveils the trajectory of domestication and the origin of high carotenoid orange carrot.</title>
        <authorList>
            <person name="Iorizzo M."/>
            <person name="Ellison S."/>
            <person name="Senalik D."/>
            <person name="Macko-Podgorni A."/>
            <person name="Grzebelus D."/>
            <person name="Bostan H."/>
            <person name="Rolling W."/>
            <person name="Curaba J."/>
            <person name="Simon P."/>
        </authorList>
    </citation>
    <scope>NUCLEOTIDE SEQUENCE</scope>
    <source>
        <tissue evidence="1">Leaf</tissue>
    </source>
</reference>
<dbReference type="PANTHER" id="PTHR15430:SF1">
    <property type="entry name" value="GLOMULIN"/>
    <property type="match status" value="1"/>
</dbReference>
<dbReference type="PANTHER" id="PTHR15430">
    <property type="entry name" value="GLOMULIN"/>
    <property type="match status" value="1"/>
</dbReference>
<accession>A0AAF1B315</accession>
<evidence type="ECO:0008006" key="3">
    <source>
        <dbReference type="Google" id="ProtNLM"/>
    </source>
</evidence>
<dbReference type="EMBL" id="CP093347">
    <property type="protein sequence ID" value="WOH02122.1"/>
    <property type="molecule type" value="Genomic_DNA"/>
</dbReference>
<dbReference type="GO" id="GO:0055105">
    <property type="term" value="F:ubiquitin-protein transferase inhibitor activity"/>
    <property type="evidence" value="ECO:0007669"/>
    <property type="project" value="TreeGrafter"/>
</dbReference>
<reference evidence="1" key="1">
    <citation type="journal article" date="2016" name="Nat. Genet.">
        <title>A high-quality carrot genome assembly provides new insights into carotenoid accumulation and asterid genome evolution.</title>
        <authorList>
            <person name="Iorizzo M."/>
            <person name="Ellison S."/>
            <person name="Senalik D."/>
            <person name="Zeng P."/>
            <person name="Satapoomin P."/>
            <person name="Huang J."/>
            <person name="Bowman M."/>
            <person name="Iovene M."/>
            <person name="Sanseverino W."/>
            <person name="Cavagnaro P."/>
            <person name="Yildiz M."/>
            <person name="Macko-Podgorni A."/>
            <person name="Moranska E."/>
            <person name="Grzebelus E."/>
            <person name="Grzebelus D."/>
            <person name="Ashrafi H."/>
            <person name="Zheng Z."/>
            <person name="Cheng S."/>
            <person name="Spooner D."/>
            <person name="Van Deynze A."/>
            <person name="Simon P."/>
        </authorList>
    </citation>
    <scope>NUCLEOTIDE SEQUENCE</scope>
    <source>
        <tissue evidence="1">Leaf</tissue>
    </source>
</reference>
<dbReference type="Pfam" id="PF08568">
    <property type="entry name" value="Kinetochor_Ybp2"/>
    <property type="match status" value="2"/>
</dbReference>
<proteinExistence type="predicted"/>
<keyword evidence="2" id="KW-1185">Reference proteome</keyword>
<gene>
    <name evidence="1" type="ORF">DCAR_0521510</name>
</gene>
<evidence type="ECO:0000313" key="1">
    <source>
        <dbReference type="EMBL" id="WOH02122.1"/>
    </source>
</evidence>
<dbReference type="AlphaFoldDB" id="A0AAF1B315"/>
<protein>
    <recommendedName>
        <fullName evidence="3">Aberrant root formation protein 4</fullName>
    </recommendedName>
</protein>
<dbReference type="InterPro" id="IPR019516">
    <property type="entry name" value="Glomulin/ALF4"/>
</dbReference>
<dbReference type="Proteomes" id="UP000077755">
    <property type="component" value="Chromosome 5"/>
</dbReference>
<evidence type="ECO:0000313" key="2">
    <source>
        <dbReference type="Proteomes" id="UP000077755"/>
    </source>
</evidence>
<dbReference type="InterPro" id="IPR013877">
    <property type="entry name" value="YAP-bd/ALF4/Glomulin"/>
</dbReference>
<organism evidence="1 2">
    <name type="scientific">Daucus carota subsp. sativus</name>
    <name type="common">Carrot</name>
    <dbReference type="NCBI Taxonomy" id="79200"/>
    <lineage>
        <taxon>Eukaryota</taxon>
        <taxon>Viridiplantae</taxon>
        <taxon>Streptophyta</taxon>
        <taxon>Embryophyta</taxon>
        <taxon>Tracheophyta</taxon>
        <taxon>Spermatophyta</taxon>
        <taxon>Magnoliopsida</taxon>
        <taxon>eudicotyledons</taxon>
        <taxon>Gunneridae</taxon>
        <taxon>Pentapetalae</taxon>
        <taxon>asterids</taxon>
        <taxon>campanulids</taxon>
        <taxon>Apiales</taxon>
        <taxon>Apiaceae</taxon>
        <taxon>Apioideae</taxon>
        <taxon>Scandiceae</taxon>
        <taxon>Daucinae</taxon>
        <taxon>Daucus</taxon>
        <taxon>Daucus sect. Daucus</taxon>
    </lineage>
</organism>
<name>A0AAF1B315_DAUCS</name>
<dbReference type="GO" id="GO:0005737">
    <property type="term" value="C:cytoplasm"/>
    <property type="evidence" value="ECO:0007669"/>
    <property type="project" value="TreeGrafter"/>
</dbReference>